<proteinExistence type="predicted"/>
<accession>A0A915IMC1</accession>
<reference evidence="2" key="1">
    <citation type="submission" date="2022-11" db="UniProtKB">
        <authorList>
            <consortium name="WormBaseParasite"/>
        </authorList>
    </citation>
    <scope>IDENTIFICATION</scope>
</reference>
<organism evidence="1 2">
    <name type="scientific">Romanomermis culicivorax</name>
    <name type="common">Nematode worm</name>
    <dbReference type="NCBI Taxonomy" id="13658"/>
    <lineage>
        <taxon>Eukaryota</taxon>
        <taxon>Metazoa</taxon>
        <taxon>Ecdysozoa</taxon>
        <taxon>Nematoda</taxon>
        <taxon>Enoplea</taxon>
        <taxon>Dorylaimia</taxon>
        <taxon>Mermithida</taxon>
        <taxon>Mermithoidea</taxon>
        <taxon>Mermithidae</taxon>
        <taxon>Romanomermis</taxon>
    </lineage>
</organism>
<evidence type="ECO:0000313" key="1">
    <source>
        <dbReference type="Proteomes" id="UP000887565"/>
    </source>
</evidence>
<dbReference type="Proteomes" id="UP000887565">
    <property type="component" value="Unplaced"/>
</dbReference>
<keyword evidence="1" id="KW-1185">Reference proteome</keyword>
<dbReference type="WBParaSite" id="nRc.2.0.1.t15327-RA">
    <property type="protein sequence ID" value="nRc.2.0.1.t15327-RA"/>
    <property type="gene ID" value="nRc.2.0.1.g15327"/>
</dbReference>
<dbReference type="AlphaFoldDB" id="A0A915IMC1"/>
<name>A0A915IMC1_ROMCU</name>
<protein>
    <submittedName>
        <fullName evidence="2">Uncharacterized protein</fullName>
    </submittedName>
</protein>
<sequence length="63" mass="7464">MKLVCILLECKEIFTTAYHRQDYNIHLAMQIAELERWFFATFEFWPTNPMEPITVPMGNVGRA</sequence>
<evidence type="ECO:0000313" key="2">
    <source>
        <dbReference type="WBParaSite" id="nRc.2.0.1.t15327-RA"/>
    </source>
</evidence>